<name>A0A448WA55_9PLAT</name>
<proteinExistence type="predicted"/>
<comment type="caution">
    <text evidence="1">The sequence shown here is derived from an EMBL/GenBank/DDBJ whole genome shotgun (WGS) entry which is preliminary data.</text>
</comment>
<keyword evidence="2" id="KW-1185">Reference proteome</keyword>
<protein>
    <submittedName>
        <fullName evidence="1">Uncharacterized protein</fullName>
    </submittedName>
</protein>
<dbReference type="Proteomes" id="UP000784294">
    <property type="component" value="Unassembled WGS sequence"/>
</dbReference>
<reference evidence="1" key="1">
    <citation type="submission" date="2018-11" db="EMBL/GenBank/DDBJ databases">
        <authorList>
            <consortium name="Pathogen Informatics"/>
        </authorList>
    </citation>
    <scope>NUCLEOTIDE SEQUENCE</scope>
</reference>
<dbReference type="AlphaFoldDB" id="A0A448WA55"/>
<sequence length="150" mass="17616">MGRHGNQPNRQPPRKHLYPSFRWKILPLPEVEVQTLIRTSRHSQPKRMGNITVAVSKCQYHRQLTFDAIPRLADRRPDRIDERTSSRNCFSKMATPLKPTTASIYHLRRDSSPEHSGSHMQIDKFARAGPYRWEHIFGMLHTKASLHQNW</sequence>
<gene>
    <name evidence="1" type="ORF">PXEA_LOCUS243</name>
</gene>
<evidence type="ECO:0000313" key="1">
    <source>
        <dbReference type="EMBL" id="VEL06803.1"/>
    </source>
</evidence>
<accession>A0A448WA55</accession>
<evidence type="ECO:0000313" key="2">
    <source>
        <dbReference type="Proteomes" id="UP000784294"/>
    </source>
</evidence>
<dbReference type="EMBL" id="CAAALY010000426">
    <property type="protein sequence ID" value="VEL06803.1"/>
    <property type="molecule type" value="Genomic_DNA"/>
</dbReference>
<organism evidence="1 2">
    <name type="scientific">Protopolystoma xenopodis</name>
    <dbReference type="NCBI Taxonomy" id="117903"/>
    <lineage>
        <taxon>Eukaryota</taxon>
        <taxon>Metazoa</taxon>
        <taxon>Spiralia</taxon>
        <taxon>Lophotrochozoa</taxon>
        <taxon>Platyhelminthes</taxon>
        <taxon>Monogenea</taxon>
        <taxon>Polyopisthocotylea</taxon>
        <taxon>Polystomatidea</taxon>
        <taxon>Polystomatidae</taxon>
        <taxon>Protopolystoma</taxon>
    </lineage>
</organism>